<dbReference type="AlphaFoldDB" id="A0ABD3RRW5"/>
<comment type="caution">
    <text evidence="1">The sequence shown here is derived from an EMBL/GenBank/DDBJ whole genome shotgun (WGS) entry which is preliminary data.</text>
</comment>
<organism evidence="1 2">
    <name type="scientific">Cyclostephanos tholiformis</name>
    <dbReference type="NCBI Taxonomy" id="382380"/>
    <lineage>
        <taxon>Eukaryota</taxon>
        <taxon>Sar</taxon>
        <taxon>Stramenopiles</taxon>
        <taxon>Ochrophyta</taxon>
        <taxon>Bacillariophyta</taxon>
        <taxon>Coscinodiscophyceae</taxon>
        <taxon>Thalassiosirophycidae</taxon>
        <taxon>Stephanodiscales</taxon>
        <taxon>Stephanodiscaceae</taxon>
        <taxon>Cyclostephanos</taxon>
    </lineage>
</organism>
<dbReference type="EMBL" id="JALLPB020000200">
    <property type="protein sequence ID" value="KAL3815414.1"/>
    <property type="molecule type" value="Genomic_DNA"/>
</dbReference>
<protein>
    <recommendedName>
        <fullName evidence="3">Methyltransferase domain-containing protein</fullName>
    </recommendedName>
</protein>
<evidence type="ECO:0000313" key="2">
    <source>
        <dbReference type="Proteomes" id="UP001530377"/>
    </source>
</evidence>
<sequence>MHRKKLGKRHLSLFDRRGSASIGDSAAGLDHLFDQFAQAVCHAGVVARKEIFETWASALYIHSSFFGNEATMIDRDIQRINRVADVAAGHGLLAWALLLLDDEHRRRCGNDDEHSHRAPLTAFCLDVKMPQSAEIVHSSMLRRWAHLDSQFHYVEGRLEQLAPHPSCLLASVHGCGILSDILVSAAAEHGVPLAIVPCCHSRKSVVLDVASPFAKDLYYDIINTNGSVTDLSERLDEARMTALMNSGHEVKEIFLPKVSNIKTHRIFDPKQLRLSYLLMLHLNTKIFTEKNRLIVSLPPGTQQPKPSLPDPVVNRLHQPLDVARKGRMPSLDQPILPKLRFLKGFCVPCKDDEVSRLIVSDLAGRVAANHRKVVMHNRYHTKYPHLDLSLWLPEEDVGISEDAISHIVESKNKVECTVAKVGPVYVSRSGRSAQTFRIQYAPSDDTGMLSFDDARRMHEELYATIPISFPGAECR</sequence>
<evidence type="ECO:0008006" key="3">
    <source>
        <dbReference type="Google" id="ProtNLM"/>
    </source>
</evidence>
<reference evidence="1 2" key="1">
    <citation type="submission" date="2024-10" db="EMBL/GenBank/DDBJ databases">
        <title>Updated reference genomes for cyclostephanoid diatoms.</title>
        <authorList>
            <person name="Roberts W.R."/>
            <person name="Alverson A.J."/>
        </authorList>
    </citation>
    <scope>NUCLEOTIDE SEQUENCE [LARGE SCALE GENOMIC DNA]</scope>
    <source>
        <strain evidence="1 2">AJA228-03</strain>
    </source>
</reference>
<accession>A0ABD3RRW5</accession>
<name>A0ABD3RRW5_9STRA</name>
<dbReference type="Proteomes" id="UP001530377">
    <property type="component" value="Unassembled WGS sequence"/>
</dbReference>
<gene>
    <name evidence="1" type="ORF">ACHAXA_011532</name>
</gene>
<keyword evidence="2" id="KW-1185">Reference proteome</keyword>
<proteinExistence type="predicted"/>
<evidence type="ECO:0000313" key="1">
    <source>
        <dbReference type="EMBL" id="KAL3815414.1"/>
    </source>
</evidence>